<sequence>MRVSERLRTFQAWFNPKRRRRAGVALIVLGLIGMILNPQSRWSLVFGTGIYWFFTAWSPGLRRKR</sequence>
<evidence type="ECO:0000256" key="1">
    <source>
        <dbReference type="SAM" id="Phobius"/>
    </source>
</evidence>
<feature type="transmembrane region" description="Helical" evidence="1">
    <location>
        <begin position="21"/>
        <end position="36"/>
    </location>
</feature>
<dbReference type="Proteomes" id="UP000265875">
    <property type="component" value="Unassembled WGS sequence"/>
</dbReference>
<reference evidence="2 3" key="1">
    <citation type="submission" date="2018-08" db="EMBL/GenBank/DDBJ databases">
        <title>Draft genome sequence of the cyanotroph, Pseudomonas monteilii BCN3.</title>
        <authorList>
            <person name="Jones L.B."/>
            <person name="Kunz D.A."/>
        </authorList>
    </citation>
    <scope>NUCLEOTIDE SEQUENCE [LARGE SCALE GENOMIC DNA]</scope>
    <source>
        <strain evidence="2 3">BCN3</strain>
    </source>
</reference>
<keyword evidence="1" id="KW-0472">Membrane</keyword>
<organism evidence="2 3">
    <name type="scientific">Pseudomonas monteilii</name>
    <dbReference type="NCBI Taxonomy" id="76759"/>
    <lineage>
        <taxon>Bacteria</taxon>
        <taxon>Pseudomonadati</taxon>
        <taxon>Pseudomonadota</taxon>
        <taxon>Gammaproteobacteria</taxon>
        <taxon>Pseudomonadales</taxon>
        <taxon>Pseudomonadaceae</taxon>
        <taxon>Pseudomonas</taxon>
    </lineage>
</organism>
<evidence type="ECO:0000313" key="2">
    <source>
        <dbReference type="EMBL" id="RII77264.1"/>
    </source>
</evidence>
<dbReference type="EMBL" id="QWLL01000031">
    <property type="protein sequence ID" value="RII77264.1"/>
    <property type="molecule type" value="Genomic_DNA"/>
</dbReference>
<protein>
    <submittedName>
        <fullName evidence="2">Uncharacterized protein</fullName>
    </submittedName>
</protein>
<comment type="caution">
    <text evidence="2">The sequence shown here is derived from an EMBL/GenBank/DDBJ whole genome shotgun (WGS) entry which is preliminary data.</text>
</comment>
<dbReference type="AlphaFoldDB" id="A0A399M656"/>
<feature type="transmembrane region" description="Helical" evidence="1">
    <location>
        <begin position="42"/>
        <end position="61"/>
    </location>
</feature>
<keyword evidence="1" id="KW-1133">Transmembrane helix</keyword>
<name>A0A399M656_9PSED</name>
<gene>
    <name evidence="2" type="ORF">D0894_13360</name>
</gene>
<proteinExistence type="predicted"/>
<keyword evidence="1" id="KW-0812">Transmembrane</keyword>
<accession>A0A399M656</accession>
<evidence type="ECO:0000313" key="3">
    <source>
        <dbReference type="Proteomes" id="UP000265875"/>
    </source>
</evidence>